<dbReference type="EMBL" id="JACIVI010000007">
    <property type="protein sequence ID" value="MBB1163166.1"/>
    <property type="molecule type" value="Genomic_DNA"/>
</dbReference>
<dbReference type="AlphaFoldDB" id="A0A839HMD1"/>
<organism evidence="1 2">
    <name type="scientific">Aquariibacter albus</name>
    <dbReference type="NCBI Taxonomy" id="2759899"/>
    <lineage>
        <taxon>Bacteria</taxon>
        <taxon>Pseudomonadati</taxon>
        <taxon>Pseudomonadota</taxon>
        <taxon>Betaproteobacteria</taxon>
        <taxon>Burkholderiales</taxon>
        <taxon>Sphaerotilaceae</taxon>
        <taxon>Aquariibacter</taxon>
    </lineage>
</organism>
<dbReference type="RefSeq" id="WP_182665834.1">
    <property type="nucleotide sequence ID" value="NZ_JACIVI010000007.1"/>
</dbReference>
<keyword evidence="2" id="KW-1185">Reference proteome</keyword>
<reference evidence="1 2" key="1">
    <citation type="submission" date="2020-08" db="EMBL/GenBank/DDBJ databases">
        <title>Aquariorum lacteus gen. nov., sp. nov., a new member of the family Comamonadaceae, isolated from freshwater aquarium.</title>
        <authorList>
            <person name="Chun S.-J."/>
        </authorList>
    </citation>
    <scope>NUCLEOTIDE SEQUENCE [LARGE SCALE GENOMIC DNA]</scope>
    <source>
        <strain evidence="1 2">SJAQ100</strain>
    </source>
</reference>
<accession>A0A839HMD1</accession>
<name>A0A839HMD1_9BURK</name>
<gene>
    <name evidence="1" type="ORF">H4F90_14425</name>
</gene>
<comment type="caution">
    <text evidence="1">The sequence shown here is derived from an EMBL/GenBank/DDBJ whole genome shotgun (WGS) entry which is preliminary data.</text>
</comment>
<evidence type="ECO:0000313" key="2">
    <source>
        <dbReference type="Proteomes" id="UP000586093"/>
    </source>
</evidence>
<sequence>MLSLNEAQLAALEGLKFRRDLQRLGEVLAEAFPELPARLGERYPRLIEHGVQRARIHGLDHAVGVGRYLACCCAFGADFDSRPEQAWARPVLAAVESAPGLRIFQLGRRATEALRRMAAEGRVAAGLPASFEQALPRLDRALMPLGRIGRLLPPEWLQLGEPCDLAHVDLLPLAPVAWQHYRYEAGQWRRLPQPVQPSALRLPVPLAPDGSPGSAAREPQRVYTLAPGGEGVLRLQVRTELAACCDPEVHPRLSLQHAAGLRDWRGRHAHAVSLELAAPPAVDWPAPGKGLAAEGGVDWSRITVETCGLRSADAPIGDLGLDLGLLPATQWMMAWRREPGPSWSWPHRDPLPLPPPPRLHLERDGQAQAARLWQEGLQALDVQLATGLDRLAEAWAAVAGLEDARVEAEPRLLAGHAGLSWGWMADVRGALHPPVYRVVGQMELQACDLQLRLSGRLHSGAAISLLRLDCAGSVALRSLWGRERTGEDLLAALAPAQLAVGLPWVAELIPVARPEAGRLEAMAPVQGSLSLACGLRAHPGGVGLQWFARLELEPLRLVVEQSAPGGLTVCRTLELLPAMKLLDWSLG</sequence>
<proteinExistence type="predicted"/>
<protein>
    <submittedName>
        <fullName evidence="1">Uncharacterized protein</fullName>
    </submittedName>
</protein>
<dbReference type="Proteomes" id="UP000586093">
    <property type="component" value="Unassembled WGS sequence"/>
</dbReference>
<evidence type="ECO:0000313" key="1">
    <source>
        <dbReference type="EMBL" id="MBB1163166.1"/>
    </source>
</evidence>